<keyword evidence="1" id="KW-0596">Phosphopantetheine</keyword>
<dbReference type="Proteomes" id="UP000019277">
    <property type="component" value="Unassembled WGS sequence"/>
</dbReference>
<comment type="caution">
    <text evidence="4">The sequence shown here is derived from an EMBL/GenBank/DDBJ whole genome shotgun (WGS) entry which is preliminary data.</text>
</comment>
<dbReference type="AlphaFoldDB" id="W7J431"/>
<evidence type="ECO:0000256" key="2">
    <source>
        <dbReference type="ARBA" id="ARBA00022553"/>
    </source>
</evidence>
<accession>W7J431</accession>
<dbReference type="PATRIC" id="fig|909613.9.peg.940"/>
<dbReference type="PROSITE" id="PS50075">
    <property type="entry name" value="CARRIER"/>
    <property type="match status" value="1"/>
</dbReference>
<name>W7J431_9PSEU</name>
<keyword evidence="5" id="KW-1185">Reference proteome</keyword>
<dbReference type="RefSeq" id="WP_035279036.1">
    <property type="nucleotide sequence ID" value="NZ_AYXG01000037.1"/>
</dbReference>
<keyword evidence="2" id="KW-0597">Phosphoprotein</keyword>
<feature type="domain" description="Carrier" evidence="3">
    <location>
        <begin position="6"/>
        <end position="82"/>
    </location>
</feature>
<evidence type="ECO:0000313" key="5">
    <source>
        <dbReference type="Proteomes" id="UP000019277"/>
    </source>
</evidence>
<evidence type="ECO:0000259" key="3">
    <source>
        <dbReference type="PROSITE" id="PS50075"/>
    </source>
</evidence>
<proteinExistence type="predicted"/>
<dbReference type="GO" id="GO:0031177">
    <property type="term" value="F:phosphopantetheine binding"/>
    <property type="evidence" value="ECO:0007669"/>
    <property type="project" value="InterPro"/>
</dbReference>
<sequence length="84" mass="9247">MTSTQSTHSEVFTVVREVVSDILPEVTDIPGHKHLKDLGADSVDRVEIILALMDHFGVQAPMSDFSAVPDVDRLVAFLAERSTR</sequence>
<dbReference type="eggNOG" id="COG0236">
    <property type="taxonomic scope" value="Bacteria"/>
</dbReference>
<dbReference type="Pfam" id="PF00550">
    <property type="entry name" value="PP-binding"/>
    <property type="match status" value="1"/>
</dbReference>
<dbReference type="STRING" id="909613.UO65_0926"/>
<gene>
    <name evidence="4" type="ORF">UO65_0926</name>
</gene>
<evidence type="ECO:0000256" key="1">
    <source>
        <dbReference type="ARBA" id="ARBA00022450"/>
    </source>
</evidence>
<dbReference type="EMBL" id="AYXG01000037">
    <property type="protein sequence ID" value="EWC63731.1"/>
    <property type="molecule type" value="Genomic_DNA"/>
</dbReference>
<dbReference type="InterPro" id="IPR009081">
    <property type="entry name" value="PP-bd_ACP"/>
</dbReference>
<reference evidence="4 5" key="1">
    <citation type="journal article" date="2014" name="Genome Announc.">
        <title>Draft Genome Sequence of the Antitrypanosomally Active Sponge-Associated Bacterium Actinokineospora sp. Strain EG49.</title>
        <authorList>
            <person name="Harjes J."/>
            <person name="Ryu T."/>
            <person name="Abdelmohsen U.R."/>
            <person name="Moitinho-Silva L."/>
            <person name="Horn H."/>
            <person name="Ravasi T."/>
            <person name="Hentschel U."/>
        </authorList>
    </citation>
    <scope>NUCLEOTIDE SEQUENCE [LARGE SCALE GENOMIC DNA]</scope>
    <source>
        <strain evidence="4 5">EG49</strain>
    </source>
</reference>
<dbReference type="Gene3D" id="1.10.1200.10">
    <property type="entry name" value="ACP-like"/>
    <property type="match status" value="1"/>
</dbReference>
<dbReference type="SUPFAM" id="SSF47336">
    <property type="entry name" value="ACP-like"/>
    <property type="match status" value="1"/>
</dbReference>
<dbReference type="SMART" id="SM00823">
    <property type="entry name" value="PKS_PP"/>
    <property type="match status" value="1"/>
</dbReference>
<evidence type="ECO:0000313" key="4">
    <source>
        <dbReference type="EMBL" id="EWC63731.1"/>
    </source>
</evidence>
<protein>
    <recommendedName>
        <fullName evidence="3">Carrier domain-containing protein</fullName>
    </recommendedName>
</protein>
<dbReference type="OrthoDB" id="4271696at2"/>
<dbReference type="InterPro" id="IPR020806">
    <property type="entry name" value="PKS_PP-bd"/>
</dbReference>
<organism evidence="4 5">
    <name type="scientific">Actinokineospora spheciospongiae</name>
    <dbReference type="NCBI Taxonomy" id="909613"/>
    <lineage>
        <taxon>Bacteria</taxon>
        <taxon>Bacillati</taxon>
        <taxon>Actinomycetota</taxon>
        <taxon>Actinomycetes</taxon>
        <taxon>Pseudonocardiales</taxon>
        <taxon>Pseudonocardiaceae</taxon>
        <taxon>Actinokineospora</taxon>
    </lineage>
</organism>
<dbReference type="InterPro" id="IPR036736">
    <property type="entry name" value="ACP-like_sf"/>
</dbReference>